<feature type="compositionally biased region" description="Low complexity" evidence="1">
    <location>
        <begin position="1599"/>
        <end position="1615"/>
    </location>
</feature>
<dbReference type="KEGG" id="jre:109020469"/>
<evidence type="ECO:0000313" key="2">
    <source>
        <dbReference type="Proteomes" id="UP000235220"/>
    </source>
</evidence>
<organism evidence="2 3">
    <name type="scientific">Juglans regia</name>
    <name type="common">English walnut</name>
    <dbReference type="NCBI Taxonomy" id="51240"/>
    <lineage>
        <taxon>Eukaryota</taxon>
        <taxon>Viridiplantae</taxon>
        <taxon>Streptophyta</taxon>
        <taxon>Embryophyta</taxon>
        <taxon>Tracheophyta</taxon>
        <taxon>Spermatophyta</taxon>
        <taxon>Magnoliopsida</taxon>
        <taxon>eudicotyledons</taxon>
        <taxon>Gunneridae</taxon>
        <taxon>Pentapetalae</taxon>
        <taxon>rosids</taxon>
        <taxon>fabids</taxon>
        <taxon>Fagales</taxon>
        <taxon>Juglandaceae</taxon>
        <taxon>Juglans</taxon>
    </lineage>
</organism>
<accession>A0A6P9F7T4</accession>
<gene>
    <name evidence="3" type="primary">LOC109020469</name>
</gene>
<dbReference type="PANTHER" id="PTHR35764:SF1">
    <property type="entry name" value="PROTEIN SHORTAGE IN CHIASMATA 1"/>
    <property type="match status" value="1"/>
</dbReference>
<protein>
    <submittedName>
        <fullName evidence="3">Protein SHORTAGE IN CHIASMATA 1-like</fullName>
    </submittedName>
</protein>
<reference evidence="3" key="1">
    <citation type="submission" date="2025-08" db="UniProtKB">
        <authorList>
            <consortium name="RefSeq"/>
        </authorList>
    </citation>
    <scope>IDENTIFICATION</scope>
    <source>
        <tissue evidence="3">Leaves</tissue>
    </source>
</reference>
<dbReference type="InterPro" id="IPR038824">
    <property type="entry name" value="SHOC1-like"/>
</dbReference>
<dbReference type="RefSeq" id="XP_035550702.1">
    <property type="nucleotide sequence ID" value="XM_035694809.1"/>
</dbReference>
<dbReference type="PANTHER" id="PTHR35764">
    <property type="entry name" value="PROTEIN SHORTAGE IN CHIASMATA 1"/>
    <property type="match status" value="1"/>
</dbReference>
<sequence>MQLNVDYFSPSENLEPPTFLRLPVPHLPPPTLSTLPDLIPFLSPLDFSLRIHHFPIDSALSKFSSAVLPQIIDDADLGDFDVNVPSWSGKACFDENWLAQQENGIFSKEREVDGQTTFGYETLESVLAKKANGIAVDDKDASRYDVIQFETPELDALLENVCFFEEEDVQILSGVPEIENCLEMLRQELRMQDPCEVQGLIYSVEDVTSKYTMEQKAYVLEDDGYVQDQICFHQSLFPSLEVDETSLGTLTCLSIEEELLSLLENAEHLSWLQKDNMVNNVEELFGSRAYDISQFLPAHCLSKDCPDHELASMENFPEMDFISMVEHSQIQGNPSCKGKSQLDCLLAVSPVIFQEFQFLDVDSSQLFGAVFNRQTAYEPETCDWLFTEDMNFKNFNELIVSYELALVDNTFKSLPVPLFSDDEKTRSLCSIIEDILAGLEPLPRSASDEIYLDWHLLEEDKCNSRIYSSYHSMLEDVDSPTFDFDLGSFDDGKLLFEIVFSDNVLNRPKTEEKKESLNFLHHGISVSTAPDVGSVSKKLLDDECLNPGNGEQLAEKDAERAFLLFKSMSQFNDLDFFLNPRKASAGEYSDSAIKAVVADATFSEVPSSNSSAACASTGVQLHHCDVVSYKVKLSDIIVAIVDNFEKSYLAILQNEREMIKTYIPFLAEENFKFLSLPKQKLMNCIKKINAQGTTSHRDENIKVFFTLCALKQMAWYVCFYGIHPAHQYVDKLCQSLGFLRLRLGNLWPLIEDAGRKVEREITSSHPSLKLIQEILHSSTTQGNLKVLIVAEEIFWGSLRSLLMSVGLSFIEFENYYADANQSELLKNDEDFINTRMDALLVADCLLVSHARVSASFPFNKFGIILEYGGSYGSSRINYLSPKLVGFPQLHFLKVELDKSSASKALCEGVDMPRITEMTMLTLPYMTMEESENMNIQKLEKLINFLPIEGKFNMGPLGAADEAEACCMPLPVPTVPFAMESENVSQIMVPSPERIIIVNTQNFDKQMIVSRRSTYQRILAMEKEGAQVVERDSDLPVDVIISSSICLVWYDCRNIGKKAAALDEASSCLPLCIENVASNVLTLLSFTFSGCFLVFEGEISFLSTIMESSDGLYAAAASLGIDLQIFCSYSSEMTDEIILSCISYATKLTKGLYPKMPESETLAESFLTKFPSINPLMAHAILSSGGVLIEFLEWSPEFRTRAIQKYNVSEESVRLFSALCKYGEREDSKSIMTDCSSVSSGPDSEKCNFNIGSGRRRKYSGSPHKIDLHMDALVNFETLYKFPDDALDPSPLSKPNNMWMSKDPKILDEFRKPSILPNGRFGKKQGLDLDMLTDPSSLPNPWDSQFSKSPQMSNDKKKPYFSLSDIMPGHNQVSDTAMMNNFDWHGMRKSENQSGDIIGEVIDLTDSPVSGQDFSSIGSSMKFSLSVPEMDNYLTRKTKTARKLSFGKSSHPPCSAAAEINSNSDIWSFKKVQRQDFPEVANDYQVLLEEGSTERTAADSMGLAFQENKISSYGATPLSNALSSTHPQQNSPWTIEFLNRIREKSRLRQQTLPCDTSSPCLGYSGNISKVSKRKSPSILEFYKYRGSSMPRPEQKRQKKSVQSSNSSKNKKASSSVFPTWTPSDKRARKTLSFAMNGSGSQSKLVWSDGTHGLSKKFRNQL</sequence>
<dbReference type="Proteomes" id="UP000235220">
    <property type="component" value="Chromosome 10"/>
</dbReference>
<name>A0A6P9F7T4_JUGRE</name>
<dbReference type="FunCoup" id="A0A6P9F7T4">
    <property type="interactions" value="268"/>
</dbReference>
<keyword evidence="2" id="KW-1185">Reference proteome</keyword>
<dbReference type="GeneID" id="109020469"/>
<evidence type="ECO:0000256" key="1">
    <source>
        <dbReference type="SAM" id="MobiDB-lite"/>
    </source>
</evidence>
<dbReference type="GO" id="GO:0000712">
    <property type="term" value="P:resolution of meiotic recombination intermediates"/>
    <property type="evidence" value="ECO:0000318"/>
    <property type="project" value="GO_Central"/>
</dbReference>
<dbReference type="OrthoDB" id="2018152at2759"/>
<evidence type="ECO:0000313" key="3">
    <source>
        <dbReference type="RefSeq" id="XP_035550702.1"/>
    </source>
</evidence>
<dbReference type="Gramene" id="Jr10_08920_p1">
    <property type="protein sequence ID" value="cds.Jr10_08920_p1"/>
    <property type="gene ID" value="Jr10_08920"/>
</dbReference>
<proteinExistence type="predicted"/>
<feature type="region of interest" description="Disordered" evidence="1">
    <location>
        <begin position="1584"/>
        <end position="1622"/>
    </location>
</feature>